<evidence type="ECO:0000313" key="9">
    <source>
        <dbReference type="Proteomes" id="UP001165289"/>
    </source>
</evidence>
<feature type="region of interest" description="Disordered" evidence="6">
    <location>
        <begin position="27"/>
        <end position="59"/>
    </location>
</feature>
<organism evidence="8 9">
    <name type="scientific">Oopsacas minuta</name>
    <dbReference type="NCBI Taxonomy" id="111878"/>
    <lineage>
        <taxon>Eukaryota</taxon>
        <taxon>Metazoa</taxon>
        <taxon>Porifera</taxon>
        <taxon>Hexactinellida</taxon>
        <taxon>Hexasterophora</taxon>
        <taxon>Lyssacinosida</taxon>
        <taxon>Leucopsacidae</taxon>
        <taxon>Oopsacas</taxon>
    </lineage>
</organism>
<dbReference type="GO" id="GO:0016020">
    <property type="term" value="C:membrane"/>
    <property type="evidence" value="ECO:0007669"/>
    <property type="project" value="UniProtKB-SubCell"/>
</dbReference>
<dbReference type="InterPro" id="IPR038213">
    <property type="entry name" value="IFI6/IFI27-like_sf"/>
</dbReference>
<proteinExistence type="inferred from homology"/>
<accession>A0AAV7JK68</accession>
<comment type="similarity">
    <text evidence="2">Belongs to the IFI6/IFI27 family.</text>
</comment>
<evidence type="ECO:0000256" key="4">
    <source>
        <dbReference type="ARBA" id="ARBA00022989"/>
    </source>
</evidence>
<sequence>MSSPFTQAKSKTPKGFEHLLQSDVVEENPIGEKDQVTGQSDKQDLDSEGEQTTATVNNVNNDKLEFDNAEFTELMTAKDIPVEVIQEAPDNPKEEPENALIKDEGRKIVKEMLMTGGVALGIGTIGGAVVCAVAAPFILPAIGFTATGVAAGSIAAAIQGPVVAAGSAFAIAQSKGATATVAGAMGVGAVAGGIVGGIVGGVSGGLARAYSAIKNIKKT</sequence>
<evidence type="ECO:0000256" key="3">
    <source>
        <dbReference type="ARBA" id="ARBA00022692"/>
    </source>
</evidence>
<evidence type="ECO:0000256" key="6">
    <source>
        <dbReference type="SAM" id="MobiDB-lite"/>
    </source>
</evidence>
<dbReference type="EMBL" id="JAKMXF010000325">
    <property type="protein sequence ID" value="KAI6648835.1"/>
    <property type="molecule type" value="Genomic_DNA"/>
</dbReference>
<keyword evidence="9" id="KW-1185">Reference proteome</keyword>
<evidence type="ECO:0000256" key="7">
    <source>
        <dbReference type="SAM" id="Phobius"/>
    </source>
</evidence>
<evidence type="ECO:0000313" key="8">
    <source>
        <dbReference type="EMBL" id="KAI6648835.1"/>
    </source>
</evidence>
<comment type="subcellular location">
    <subcellularLocation>
        <location evidence="1">Membrane</location>
        <topology evidence="1">Multi-pass membrane protein</topology>
    </subcellularLocation>
</comment>
<dbReference type="PANTHER" id="PTHR16932">
    <property type="entry name" value="INTERFERON ALPHA-INDUCIBLE PROTEIN 27"/>
    <property type="match status" value="1"/>
</dbReference>
<feature type="transmembrane region" description="Helical" evidence="7">
    <location>
        <begin position="150"/>
        <end position="172"/>
    </location>
</feature>
<dbReference type="Proteomes" id="UP001165289">
    <property type="component" value="Unassembled WGS sequence"/>
</dbReference>
<feature type="compositionally biased region" description="Basic and acidic residues" evidence="6">
    <location>
        <begin position="30"/>
        <end position="45"/>
    </location>
</feature>
<evidence type="ECO:0000256" key="2">
    <source>
        <dbReference type="ARBA" id="ARBA00007262"/>
    </source>
</evidence>
<name>A0AAV7JK68_9METZ</name>
<evidence type="ECO:0000256" key="5">
    <source>
        <dbReference type="ARBA" id="ARBA00023136"/>
    </source>
</evidence>
<dbReference type="Pfam" id="PF06140">
    <property type="entry name" value="Ifi-6-16"/>
    <property type="match status" value="1"/>
</dbReference>
<keyword evidence="4 7" id="KW-1133">Transmembrane helix</keyword>
<dbReference type="InterPro" id="IPR009311">
    <property type="entry name" value="IFI6/IFI27-like"/>
</dbReference>
<keyword evidence="3 7" id="KW-0812">Transmembrane</keyword>
<gene>
    <name evidence="8" type="ORF">LOD99_7097</name>
</gene>
<protein>
    <submittedName>
        <fullName evidence="8">Uncharacterized protein</fullName>
    </submittedName>
</protein>
<evidence type="ECO:0000256" key="1">
    <source>
        <dbReference type="ARBA" id="ARBA00004141"/>
    </source>
</evidence>
<feature type="compositionally biased region" description="Polar residues" evidence="6">
    <location>
        <begin position="50"/>
        <end position="59"/>
    </location>
</feature>
<dbReference type="AlphaFoldDB" id="A0AAV7JK68"/>
<feature type="transmembrane region" description="Helical" evidence="7">
    <location>
        <begin position="112"/>
        <end position="138"/>
    </location>
</feature>
<dbReference type="Gene3D" id="6.10.110.10">
    <property type="match status" value="1"/>
</dbReference>
<dbReference type="PANTHER" id="PTHR16932:SF18">
    <property type="entry name" value="INTERFERON, ALPHA-INDUCIBLE PROTEIN 27-LIKE 2"/>
    <property type="match status" value="1"/>
</dbReference>
<keyword evidence="5 7" id="KW-0472">Membrane</keyword>
<comment type="caution">
    <text evidence="8">The sequence shown here is derived from an EMBL/GenBank/DDBJ whole genome shotgun (WGS) entry which is preliminary data.</text>
</comment>
<reference evidence="8 9" key="1">
    <citation type="journal article" date="2023" name="BMC Biol.">
        <title>The compact genome of the sponge Oopsacas minuta (Hexactinellida) is lacking key metazoan core genes.</title>
        <authorList>
            <person name="Santini S."/>
            <person name="Schenkelaars Q."/>
            <person name="Jourda C."/>
            <person name="Duchesne M."/>
            <person name="Belahbib H."/>
            <person name="Rocher C."/>
            <person name="Selva M."/>
            <person name="Riesgo A."/>
            <person name="Vervoort M."/>
            <person name="Leys S.P."/>
            <person name="Kodjabachian L."/>
            <person name="Le Bivic A."/>
            <person name="Borchiellini C."/>
            <person name="Claverie J.M."/>
            <person name="Renard E."/>
        </authorList>
    </citation>
    <scope>NUCLEOTIDE SEQUENCE [LARGE SCALE GENOMIC DNA]</scope>
    <source>
        <strain evidence="8">SPO-2</strain>
    </source>
</reference>
<feature type="transmembrane region" description="Helical" evidence="7">
    <location>
        <begin position="179"/>
        <end position="202"/>
    </location>
</feature>